<proteinExistence type="predicted"/>
<dbReference type="EMBL" id="KQ971383">
    <property type="protein sequence ID" value="EFA12445.1"/>
    <property type="molecule type" value="Genomic_DNA"/>
</dbReference>
<evidence type="ECO:0000313" key="2">
    <source>
        <dbReference type="Proteomes" id="UP000007266"/>
    </source>
</evidence>
<reference evidence="1 2" key="1">
    <citation type="journal article" date="2008" name="Nature">
        <title>The genome of the model beetle and pest Tribolium castaneum.</title>
        <authorList>
            <consortium name="Tribolium Genome Sequencing Consortium"/>
            <person name="Richards S."/>
            <person name="Gibbs R.A."/>
            <person name="Weinstock G.M."/>
            <person name="Brown S.J."/>
            <person name="Denell R."/>
            <person name="Beeman R.W."/>
            <person name="Gibbs R."/>
            <person name="Beeman R.W."/>
            <person name="Brown S.J."/>
            <person name="Bucher G."/>
            <person name="Friedrich M."/>
            <person name="Grimmelikhuijzen C.J."/>
            <person name="Klingler M."/>
            <person name="Lorenzen M."/>
            <person name="Richards S."/>
            <person name="Roth S."/>
            <person name="Schroder R."/>
            <person name="Tautz D."/>
            <person name="Zdobnov E.M."/>
            <person name="Muzny D."/>
            <person name="Gibbs R.A."/>
            <person name="Weinstock G.M."/>
            <person name="Attaway T."/>
            <person name="Bell S."/>
            <person name="Buhay C.J."/>
            <person name="Chandrabose M.N."/>
            <person name="Chavez D."/>
            <person name="Clerk-Blankenburg K.P."/>
            <person name="Cree A."/>
            <person name="Dao M."/>
            <person name="Davis C."/>
            <person name="Chacko J."/>
            <person name="Dinh H."/>
            <person name="Dugan-Rocha S."/>
            <person name="Fowler G."/>
            <person name="Garner T.T."/>
            <person name="Garnes J."/>
            <person name="Gnirke A."/>
            <person name="Hawes A."/>
            <person name="Hernandez J."/>
            <person name="Hines S."/>
            <person name="Holder M."/>
            <person name="Hume J."/>
            <person name="Jhangiani S.N."/>
            <person name="Joshi V."/>
            <person name="Khan Z.M."/>
            <person name="Jackson L."/>
            <person name="Kovar C."/>
            <person name="Kowis A."/>
            <person name="Lee S."/>
            <person name="Lewis L.R."/>
            <person name="Margolis J."/>
            <person name="Morgan M."/>
            <person name="Nazareth L.V."/>
            <person name="Nguyen N."/>
            <person name="Okwuonu G."/>
            <person name="Parker D."/>
            <person name="Richards S."/>
            <person name="Ruiz S.J."/>
            <person name="Santibanez J."/>
            <person name="Savard J."/>
            <person name="Scherer S.E."/>
            <person name="Schneider B."/>
            <person name="Sodergren E."/>
            <person name="Tautz D."/>
            <person name="Vattahil S."/>
            <person name="Villasana D."/>
            <person name="White C.S."/>
            <person name="Wright R."/>
            <person name="Park Y."/>
            <person name="Beeman R.W."/>
            <person name="Lord J."/>
            <person name="Oppert B."/>
            <person name="Lorenzen M."/>
            <person name="Brown S."/>
            <person name="Wang L."/>
            <person name="Savard J."/>
            <person name="Tautz D."/>
            <person name="Richards S."/>
            <person name="Weinstock G."/>
            <person name="Gibbs R.A."/>
            <person name="Liu Y."/>
            <person name="Worley K."/>
            <person name="Weinstock G."/>
            <person name="Elsik C.G."/>
            <person name="Reese J.T."/>
            <person name="Elhaik E."/>
            <person name="Landan G."/>
            <person name="Graur D."/>
            <person name="Arensburger P."/>
            <person name="Atkinson P."/>
            <person name="Beeman R.W."/>
            <person name="Beidler J."/>
            <person name="Brown S.J."/>
            <person name="Demuth J.P."/>
            <person name="Drury D.W."/>
            <person name="Du Y.Z."/>
            <person name="Fujiwara H."/>
            <person name="Lorenzen M."/>
            <person name="Maselli V."/>
            <person name="Osanai M."/>
            <person name="Park Y."/>
            <person name="Robertson H.M."/>
            <person name="Tu Z."/>
            <person name="Wang J.J."/>
            <person name="Wang S."/>
            <person name="Richards S."/>
            <person name="Song H."/>
            <person name="Zhang L."/>
            <person name="Sodergren E."/>
            <person name="Werner D."/>
            <person name="Stanke M."/>
            <person name="Morgenstern B."/>
            <person name="Solovyev V."/>
            <person name="Kosarev P."/>
            <person name="Brown G."/>
            <person name="Chen H.C."/>
            <person name="Ermolaeva O."/>
            <person name="Hlavina W."/>
            <person name="Kapustin Y."/>
            <person name="Kiryutin B."/>
            <person name="Kitts P."/>
            <person name="Maglott D."/>
            <person name="Pruitt K."/>
            <person name="Sapojnikov V."/>
            <person name="Souvorov A."/>
            <person name="Mackey A.J."/>
            <person name="Waterhouse R.M."/>
            <person name="Wyder S."/>
            <person name="Zdobnov E.M."/>
            <person name="Zdobnov E.M."/>
            <person name="Wyder S."/>
            <person name="Kriventseva E.V."/>
            <person name="Kadowaki T."/>
            <person name="Bork P."/>
            <person name="Aranda M."/>
            <person name="Bao R."/>
            <person name="Beermann A."/>
            <person name="Berns N."/>
            <person name="Bolognesi R."/>
            <person name="Bonneton F."/>
            <person name="Bopp D."/>
            <person name="Brown S.J."/>
            <person name="Bucher G."/>
            <person name="Butts T."/>
            <person name="Chaumot A."/>
            <person name="Denell R.E."/>
            <person name="Ferrier D.E."/>
            <person name="Friedrich M."/>
            <person name="Gordon C.M."/>
            <person name="Jindra M."/>
            <person name="Klingler M."/>
            <person name="Lan Q."/>
            <person name="Lattorff H.M."/>
            <person name="Laudet V."/>
            <person name="von Levetsow C."/>
            <person name="Liu Z."/>
            <person name="Lutz R."/>
            <person name="Lynch J.A."/>
            <person name="da Fonseca R.N."/>
            <person name="Posnien N."/>
            <person name="Reuter R."/>
            <person name="Roth S."/>
            <person name="Savard J."/>
            <person name="Schinko J.B."/>
            <person name="Schmitt C."/>
            <person name="Schoppmeier M."/>
            <person name="Schroder R."/>
            <person name="Shippy T.D."/>
            <person name="Simonnet F."/>
            <person name="Marques-Souza H."/>
            <person name="Tautz D."/>
            <person name="Tomoyasu Y."/>
            <person name="Trauner J."/>
            <person name="Van der Zee M."/>
            <person name="Vervoort M."/>
            <person name="Wittkopp N."/>
            <person name="Wimmer E.A."/>
            <person name="Yang X."/>
            <person name="Jones A.K."/>
            <person name="Sattelle D.B."/>
            <person name="Ebert P.R."/>
            <person name="Nelson D."/>
            <person name="Scott J.G."/>
            <person name="Beeman R.W."/>
            <person name="Muthukrishnan S."/>
            <person name="Kramer K.J."/>
            <person name="Arakane Y."/>
            <person name="Beeman R.W."/>
            <person name="Zhu Q."/>
            <person name="Hogenkamp D."/>
            <person name="Dixit R."/>
            <person name="Oppert B."/>
            <person name="Jiang H."/>
            <person name="Zou Z."/>
            <person name="Marshall J."/>
            <person name="Elpidina E."/>
            <person name="Vinokurov K."/>
            <person name="Oppert C."/>
            <person name="Zou Z."/>
            <person name="Evans J."/>
            <person name="Lu Z."/>
            <person name="Zhao P."/>
            <person name="Sumathipala N."/>
            <person name="Altincicek B."/>
            <person name="Vilcinskas A."/>
            <person name="Williams M."/>
            <person name="Hultmark D."/>
            <person name="Hetru C."/>
            <person name="Jiang H."/>
            <person name="Grimmelikhuijzen C.J."/>
            <person name="Hauser F."/>
            <person name="Cazzamali G."/>
            <person name="Williamson M."/>
            <person name="Park Y."/>
            <person name="Li B."/>
            <person name="Tanaka Y."/>
            <person name="Predel R."/>
            <person name="Neupert S."/>
            <person name="Schachtner J."/>
            <person name="Verleyen P."/>
            <person name="Raible F."/>
            <person name="Bork P."/>
            <person name="Friedrich M."/>
            <person name="Walden K.K."/>
            <person name="Robertson H.M."/>
            <person name="Angeli S."/>
            <person name="Foret S."/>
            <person name="Bucher G."/>
            <person name="Schuetz S."/>
            <person name="Maleszka R."/>
            <person name="Wimmer E.A."/>
            <person name="Beeman R.W."/>
            <person name="Lorenzen M."/>
            <person name="Tomoyasu Y."/>
            <person name="Miller S.C."/>
            <person name="Grossmann D."/>
            <person name="Bucher G."/>
        </authorList>
    </citation>
    <scope>NUCLEOTIDE SEQUENCE [LARGE SCALE GENOMIC DNA]</scope>
    <source>
        <strain evidence="1 2">Georgia GA2</strain>
    </source>
</reference>
<evidence type="ECO:0000313" key="1">
    <source>
        <dbReference type="EMBL" id="EFA12445.1"/>
    </source>
</evidence>
<dbReference type="Proteomes" id="UP000007266">
    <property type="component" value="Unassembled WGS sequence"/>
</dbReference>
<accession>D7EIZ5</accession>
<reference evidence="1 2" key="2">
    <citation type="journal article" date="2010" name="Nucleic Acids Res.">
        <title>BeetleBase in 2010: revisions to provide comprehensive genomic information for Tribolium castaneum.</title>
        <authorList>
            <person name="Kim H.S."/>
            <person name="Murphy T."/>
            <person name="Xia J."/>
            <person name="Caragea D."/>
            <person name="Park Y."/>
            <person name="Beeman R.W."/>
            <person name="Lorenzen M.D."/>
            <person name="Butcher S."/>
            <person name="Manak J.R."/>
            <person name="Brown S.J."/>
        </authorList>
    </citation>
    <scope>NUCLEOTIDE SEQUENCE [LARGE SCALE GENOMIC DNA]</scope>
    <source>
        <strain evidence="1 2">Georgia GA2</strain>
    </source>
</reference>
<dbReference type="PhylomeDB" id="D7EIZ5"/>
<protein>
    <submittedName>
        <fullName evidence="1">Uncharacterized protein</fullName>
    </submittedName>
</protein>
<name>D7EIZ5_TRICA</name>
<dbReference type="InParanoid" id="D7EIZ5"/>
<dbReference type="AlphaFoldDB" id="D7EIZ5"/>
<keyword evidence="2" id="KW-1185">Reference proteome</keyword>
<organism evidence="1 2">
    <name type="scientific">Tribolium castaneum</name>
    <name type="common">Red flour beetle</name>
    <dbReference type="NCBI Taxonomy" id="7070"/>
    <lineage>
        <taxon>Eukaryota</taxon>
        <taxon>Metazoa</taxon>
        <taxon>Ecdysozoa</taxon>
        <taxon>Arthropoda</taxon>
        <taxon>Hexapoda</taxon>
        <taxon>Insecta</taxon>
        <taxon>Pterygota</taxon>
        <taxon>Neoptera</taxon>
        <taxon>Endopterygota</taxon>
        <taxon>Coleoptera</taxon>
        <taxon>Polyphaga</taxon>
        <taxon>Cucujiformia</taxon>
        <taxon>Tenebrionidae</taxon>
        <taxon>Tenebrionidae incertae sedis</taxon>
        <taxon>Tribolium</taxon>
    </lineage>
</organism>
<gene>
    <name evidence="1" type="primary">GLEAN_16180</name>
    <name evidence="1" type="ORF">TcasGA2_TC016180</name>
</gene>
<sequence length="99" mass="11861">MSDEQTKALRRSHGDVKRNLTRIIKFVYTHNKPKDEIAVQQRIHELEPLLDKFNDIQNQIETLIFDFDNDDAVEKEDSEREEFESKYYETLANFLQQIS</sequence>
<dbReference type="HOGENOM" id="CLU_2323374_0_0_1"/>